<dbReference type="PROSITE" id="PS50016">
    <property type="entry name" value="ZF_PHD_2"/>
    <property type="match status" value="1"/>
</dbReference>
<dbReference type="InterPro" id="IPR013083">
    <property type="entry name" value="Znf_RING/FYVE/PHD"/>
</dbReference>
<name>A0AAX4P6C6_9CHLO</name>
<feature type="domain" description="PHD-type" evidence="7">
    <location>
        <begin position="623"/>
        <end position="673"/>
    </location>
</feature>
<dbReference type="Gene3D" id="3.30.40.10">
    <property type="entry name" value="Zinc/RING finger domain, C3HC4 (zinc finger)"/>
    <property type="match status" value="1"/>
</dbReference>
<dbReference type="Proteomes" id="UP001472866">
    <property type="component" value="Chromosome 04"/>
</dbReference>
<dbReference type="CDD" id="cd15556">
    <property type="entry name" value="PHD_MMD1_like"/>
    <property type="match status" value="1"/>
</dbReference>
<evidence type="ECO:0000313" key="8">
    <source>
        <dbReference type="EMBL" id="WZN61324.1"/>
    </source>
</evidence>
<keyword evidence="1" id="KW-0479">Metal-binding</keyword>
<evidence type="ECO:0000256" key="3">
    <source>
        <dbReference type="ARBA" id="ARBA00022833"/>
    </source>
</evidence>
<dbReference type="InterPro" id="IPR019786">
    <property type="entry name" value="Zinc_finger_PHD-type_CS"/>
</dbReference>
<keyword evidence="2 6" id="KW-0863">Zinc-finger</keyword>
<dbReference type="Pfam" id="PF25565">
    <property type="entry name" value="Ubiquitin_At1g33420"/>
    <property type="match status" value="1"/>
</dbReference>
<dbReference type="EMBL" id="CP151504">
    <property type="protein sequence ID" value="WZN61324.1"/>
    <property type="molecule type" value="Genomic_DNA"/>
</dbReference>
<dbReference type="Pfam" id="PF25874">
    <property type="entry name" value="WHD_plant_repro"/>
    <property type="match status" value="1"/>
</dbReference>
<dbReference type="InterPro" id="IPR057765">
    <property type="entry name" value="MS1-like_ubiquitin"/>
</dbReference>
<organism evidence="8 9">
    <name type="scientific">Chloropicon roscoffensis</name>
    <dbReference type="NCBI Taxonomy" id="1461544"/>
    <lineage>
        <taxon>Eukaryota</taxon>
        <taxon>Viridiplantae</taxon>
        <taxon>Chlorophyta</taxon>
        <taxon>Chloropicophyceae</taxon>
        <taxon>Chloropicales</taxon>
        <taxon>Chloropicaceae</taxon>
        <taxon>Chloropicon</taxon>
    </lineage>
</organism>
<reference evidence="8 9" key="1">
    <citation type="submission" date="2024-03" db="EMBL/GenBank/DDBJ databases">
        <title>Complete genome sequence of the green alga Chloropicon roscoffensis RCC1871.</title>
        <authorList>
            <person name="Lemieux C."/>
            <person name="Pombert J.-F."/>
            <person name="Otis C."/>
            <person name="Turmel M."/>
        </authorList>
    </citation>
    <scope>NUCLEOTIDE SEQUENCE [LARGE SCALE GENOMIC DNA]</scope>
    <source>
        <strain evidence="8 9">RCC1871</strain>
    </source>
</reference>
<dbReference type="InterPro" id="IPR059080">
    <property type="entry name" value="WHD_PTC1"/>
</dbReference>
<dbReference type="AlphaFoldDB" id="A0AAX4P6C6"/>
<evidence type="ECO:0000256" key="4">
    <source>
        <dbReference type="ARBA" id="ARBA00023015"/>
    </source>
</evidence>
<gene>
    <name evidence="8" type="ORF">HKI87_04g28590</name>
</gene>
<evidence type="ECO:0000259" key="7">
    <source>
        <dbReference type="PROSITE" id="PS50016"/>
    </source>
</evidence>
<dbReference type="PROSITE" id="PS01359">
    <property type="entry name" value="ZF_PHD_1"/>
    <property type="match status" value="1"/>
</dbReference>
<evidence type="ECO:0000256" key="5">
    <source>
        <dbReference type="ARBA" id="ARBA00023163"/>
    </source>
</evidence>
<keyword evidence="4" id="KW-0805">Transcription regulation</keyword>
<keyword evidence="3" id="KW-0862">Zinc</keyword>
<dbReference type="InterPro" id="IPR001965">
    <property type="entry name" value="Znf_PHD"/>
</dbReference>
<sequence>MGGRGQKKAAPWLANPPSGYVGPFRSNVRAFLDAFGTLKSPNRAASVQSRMWTVPLSVPQGSGVSNKKTIDLVVFEQSMILDTGVVVCDNCRVAGWNSHPVCNLSYHFIIPARKLEVNWRAGESVVQATLLENQSHLLHGNLHANGFGHLLRVNGYEGGSLVLSGRQMMEVWTNLCTLLKARVVTVEDVSHKCGLPYRLLHSIAHKTTWYGKWGYTFCRGPFNITEAAWVAAVARLNALPLQSFKSEVKRHGLQFLPSLSSYEEGAKSKCKTVGDLVRLVLHSANVNLMSARGRQGPGGRVAHSQKPKFKETLVSNMEAANVRIDDFQFPACRWSDNRLKLAAYVVLNTLSGTSSWMSRQDVRDTARHYIGDTGLLDFVLKVMGNQVVGGNLIRREFNANTRVLEYKIEILSGEKALPIVLPGMNGQGAPRAKAKPNPQNDLKLLYNALVHQLDAKPGRTAAAPSWQADVRVLLDTKQFEKNYYGEEGAAGGGGARDPAAKHRAMKRLLVTVKLEDGVATPRGKNQAHQSRAHKVAIPSEILVIPESSTVKQLKEEISSAMGDIYTIFGQFQVTEIISGIRNAQVPDHARLRDLKVDRFIVARGVGVSPNTLFYHVGGVEDWIVDCICGTKDDDGERMLECERCSRWVHTRCYGVPDSAPCPENFVCSKCRKHPRRG</sequence>
<evidence type="ECO:0000256" key="1">
    <source>
        <dbReference type="ARBA" id="ARBA00022723"/>
    </source>
</evidence>
<dbReference type="InterPro" id="IPR058054">
    <property type="entry name" value="Znf_MS1-like"/>
</dbReference>
<dbReference type="InterPro" id="IPR019787">
    <property type="entry name" value="Znf_PHD-finger"/>
</dbReference>
<keyword evidence="5" id="KW-0804">Transcription</keyword>
<evidence type="ECO:0000256" key="6">
    <source>
        <dbReference type="PROSITE-ProRule" id="PRU00146"/>
    </source>
</evidence>
<evidence type="ECO:0000256" key="2">
    <source>
        <dbReference type="ARBA" id="ARBA00022771"/>
    </source>
</evidence>
<dbReference type="SMART" id="SM00249">
    <property type="entry name" value="PHD"/>
    <property type="match status" value="1"/>
</dbReference>
<dbReference type="Pfam" id="PF00628">
    <property type="entry name" value="PHD"/>
    <property type="match status" value="1"/>
</dbReference>
<keyword evidence="9" id="KW-1185">Reference proteome</keyword>
<dbReference type="InterPro" id="IPR011011">
    <property type="entry name" value="Znf_FYVE_PHD"/>
</dbReference>
<dbReference type="PANTHER" id="PTHR46201:SF9">
    <property type="entry name" value="PHD FINGER PROTEIN MALE MEIOCYTE DEATH 1"/>
    <property type="match status" value="1"/>
</dbReference>
<dbReference type="SUPFAM" id="SSF57903">
    <property type="entry name" value="FYVE/PHD zinc finger"/>
    <property type="match status" value="1"/>
</dbReference>
<protein>
    <submittedName>
        <fullName evidence="8">PHD finger protein MALE STERILITY</fullName>
    </submittedName>
</protein>
<proteinExistence type="predicted"/>
<dbReference type="PANTHER" id="PTHR46201">
    <property type="entry name" value="PHD FINGER PROTEIN MALE MEIOCYTE DEATH 1-RELATED"/>
    <property type="match status" value="1"/>
</dbReference>
<evidence type="ECO:0000313" key="9">
    <source>
        <dbReference type="Proteomes" id="UP001472866"/>
    </source>
</evidence>
<accession>A0AAX4P6C6</accession>
<dbReference type="GO" id="GO:0008270">
    <property type="term" value="F:zinc ion binding"/>
    <property type="evidence" value="ECO:0007669"/>
    <property type="project" value="UniProtKB-KW"/>
</dbReference>